<keyword evidence="2" id="KW-0489">Methyltransferase</keyword>
<dbReference type="PANTHER" id="PTHR42912">
    <property type="entry name" value="METHYLTRANSFERASE"/>
    <property type="match status" value="1"/>
</dbReference>
<dbReference type="SUPFAM" id="SSF53335">
    <property type="entry name" value="S-adenosyl-L-methionine-dependent methyltransferases"/>
    <property type="match status" value="1"/>
</dbReference>
<keyword evidence="2" id="KW-0808">Transferase</keyword>
<proteinExistence type="predicted"/>
<feature type="domain" description="Methyltransferase type 11" evidence="1">
    <location>
        <begin position="60"/>
        <end position="158"/>
    </location>
</feature>
<dbReference type="Proteomes" id="UP000548304">
    <property type="component" value="Unassembled WGS sequence"/>
</dbReference>
<dbReference type="AlphaFoldDB" id="A0A852Z4J6"/>
<dbReference type="InterPro" id="IPR013216">
    <property type="entry name" value="Methyltransf_11"/>
</dbReference>
<keyword evidence="2" id="KW-0830">Ubiquinone</keyword>
<protein>
    <submittedName>
        <fullName evidence="2">Ubiquinone/menaquinone biosynthesis C-methylase UbiE</fullName>
    </submittedName>
</protein>
<evidence type="ECO:0000313" key="3">
    <source>
        <dbReference type="Proteomes" id="UP000548304"/>
    </source>
</evidence>
<dbReference type="EMBL" id="JACBYW010000001">
    <property type="protein sequence ID" value="NYH77277.1"/>
    <property type="molecule type" value="Genomic_DNA"/>
</dbReference>
<accession>A0A852Z4J6</accession>
<dbReference type="InterPro" id="IPR050508">
    <property type="entry name" value="Methyltransf_Superfamily"/>
</dbReference>
<reference evidence="2 3" key="1">
    <citation type="submission" date="2020-07" db="EMBL/GenBank/DDBJ databases">
        <title>Genomic Encyclopedia of Type Strains, Phase III (KMG-III): the genomes of soil and plant-associated and newly described type strains.</title>
        <authorList>
            <person name="Whitman W."/>
        </authorList>
    </citation>
    <scope>NUCLEOTIDE SEQUENCE [LARGE SCALE GENOMIC DNA]</scope>
    <source>
        <strain evidence="2 3">CECT 8576</strain>
    </source>
</reference>
<dbReference type="Pfam" id="PF08241">
    <property type="entry name" value="Methyltransf_11"/>
    <property type="match status" value="1"/>
</dbReference>
<keyword evidence="3" id="KW-1185">Reference proteome</keyword>
<name>A0A852Z4J6_9ACTN</name>
<sequence length="212" mass="23822">MSTTRLWKQRPWALDKPLNNFGLPRGLRGRLAGLVMYWGNRPHQRELLDQLDVRSGDHILDVGYGPGWMVRTLAEGGSAARVAGVDPSKQMRRMAMRRNRAGIASGRVRLELGTAEDTGFADASFDHVLSVNNLALWPDLEAALRELRRVLRPGGVLAMSWHSSTAPDSIQRSLGLPEHVLSVVSRDLEQLFDEVRRRDLPNTVCFLARRPR</sequence>
<dbReference type="InterPro" id="IPR029063">
    <property type="entry name" value="SAM-dependent_MTases_sf"/>
</dbReference>
<dbReference type="PANTHER" id="PTHR42912:SF95">
    <property type="entry name" value="METHYLTRANSFERASE TYPE 11 DOMAIN-CONTAINING PROTEIN"/>
    <property type="match status" value="1"/>
</dbReference>
<dbReference type="RefSeq" id="WP_179533842.1">
    <property type="nucleotide sequence ID" value="NZ_JACBYW010000001.1"/>
</dbReference>
<gene>
    <name evidence="2" type="ORF">FHR84_000591</name>
</gene>
<evidence type="ECO:0000259" key="1">
    <source>
        <dbReference type="Pfam" id="PF08241"/>
    </source>
</evidence>
<evidence type="ECO:0000313" key="2">
    <source>
        <dbReference type="EMBL" id="NYH77277.1"/>
    </source>
</evidence>
<dbReference type="Gene3D" id="3.40.50.150">
    <property type="entry name" value="Vaccinia Virus protein VP39"/>
    <property type="match status" value="1"/>
</dbReference>
<comment type="caution">
    <text evidence="2">The sequence shown here is derived from an EMBL/GenBank/DDBJ whole genome shotgun (WGS) entry which is preliminary data.</text>
</comment>
<dbReference type="CDD" id="cd02440">
    <property type="entry name" value="AdoMet_MTases"/>
    <property type="match status" value="1"/>
</dbReference>
<dbReference type="GO" id="GO:0008757">
    <property type="term" value="F:S-adenosylmethionine-dependent methyltransferase activity"/>
    <property type="evidence" value="ECO:0007669"/>
    <property type="project" value="InterPro"/>
</dbReference>
<dbReference type="GO" id="GO:0032259">
    <property type="term" value="P:methylation"/>
    <property type="evidence" value="ECO:0007669"/>
    <property type="project" value="UniProtKB-KW"/>
</dbReference>
<organism evidence="2 3">
    <name type="scientific">Actinopolyspora biskrensis</name>
    <dbReference type="NCBI Taxonomy" id="1470178"/>
    <lineage>
        <taxon>Bacteria</taxon>
        <taxon>Bacillati</taxon>
        <taxon>Actinomycetota</taxon>
        <taxon>Actinomycetes</taxon>
        <taxon>Actinopolysporales</taxon>
        <taxon>Actinopolysporaceae</taxon>
        <taxon>Actinopolyspora</taxon>
    </lineage>
</organism>